<gene>
    <name evidence="2" type="ORF">GFSPODELE1_LOCUS2375</name>
</gene>
<keyword evidence="3" id="KW-1185">Reference proteome</keyword>
<feature type="region of interest" description="Disordered" evidence="1">
    <location>
        <begin position="1"/>
        <end position="61"/>
    </location>
</feature>
<sequence length="198" mass="21460">MSSSQRSSQWSGHHQPSPTPSGGSETLVGTPGGRSYKSTATSPTLRGDTIGSFTPPAGSHKPLSKSYINALLAENAYQLAFDVRYGSQSVRVAAGQYGLDAEIYHHQRVAQISILVWDIFVVDVFSRNGGLTVREVIDGISNGLLYPLSQEEIGKVTRRGTHVRIVPGQTRRIDVLPCFKFGGLVTTSPYSAIMQLWP</sequence>
<evidence type="ECO:0000313" key="2">
    <source>
        <dbReference type="EMBL" id="CAL1698879.1"/>
    </source>
</evidence>
<protein>
    <submittedName>
        <fullName evidence="2">Uncharacterized protein</fullName>
    </submittedName>
</protein>
<accession>A0ABP1CW37</accession>
<reference evidence="3" key="1">
    <citation type="submission" date="2024-04" db="EMBL/GenBank/DDBJ databases">
        <authorList>
            <person name="Shaw F."/>
            <person name="Minotto A."/>
        </authorList>
    </citation>
    <scope>NUCLEOTIDE SEQUENCE [LARGE SCALE GENOMIC DNA]</scope>
</reference>
<evidence type="ECO:0000256" key="1">
    <source>
        <dbReference type="SAM" id="MobiDB-lite"/>
    </source>
</evidence>
<dbReference type="EMBL" id="OZ037954">
    <property type="protein sequence ID" value="CAL1698879.1"/>
    <property type="molecule type" value="Genomic_DNA"/>
</dbReference>
<feature type="compositionally biased region" description="Polar residues" evidence="1">
    <location>
        <begin position="12"/>
        <end position="24"/>
    </location>
</feature>
<dbReference type="Proteomes" id="UP001497453">
    <property type="component" value="Chromosome 11"/>
</dbReference>
<feature type="compositionally biased region" description="Low complexity" evidence="1">
    <location>
        <begin position="1"/>
        <end position="11"/>
    </location>
</feature>
<organism evidence="2 3">
    <name type="scientific">Somion occarium</name>
    <dbReference type="NCBI Taxonomy" id="3059160"/>
    <lineage>
        <taxon>Eukaryota</taxon>
        <taxon>Fungi</taxon>
        <taxon>Dikarya</taxon>
        <taxon>Basidiomycota</taxon>
        <taxon>Agaricomycotina</taxon>
        <taxon>Agaricomycetes</taxon>
        <taxon>Polyporales</taxon>
        <taxon>Cerrenaceae</taxon>
        <taxon>Somion</taxon>
    </lineage>
</organism>
<proteinExistence type="predicted"/>
<evidence type="ECO:0000313" key="3">
    <source>
        <dbReference type="Proteomes" id="UP001497453"/>
    </source>
</evidence>
<name>A0ABP1CW37_9APHY</name>